<dbReference type="PROSITE" id="PS00615">
    <property type="entry name" value="C_TYPE_LECTIN_1"/>
    <property type="match status" value="1"/>
</dbReference>
<dbReference type="AlphaFoldDB" id="A0A173DQG5"/>
<keyword evidence="1" id="KW-1015">Disulfide bond</keyword>
<organism evidence="4">
    <name type="scientific">Meretrix meretrix</name>
    <name type="common">Asiatic hard clam</name>
    <name type="synonym">Venus meretrix</name>
    <dbReference type="NCBI Taxonomy" id="291251"/>
    <lineage>
        <taxon>Eukaryota</taxon>
        <taxon>Metazoa</taxon>
        <taxon>Spiralia</taxon>
        <taxon>Lophotrochozoa</taxon>
        <taxon>Mollusca</taxon>
        <taxon>Bivalvia</taxon>
        <taxon>Autobranchia</taxon>
        <taxon>Heteroconchia</taxon>
        <taxon>Euheterodonta</taxon>
        <taxon>Imparidentia</taxon>
        <taxon>Neoheterodontei</taxon>
        <taxon>Venerida</taxon>
        <taxon>Veneroidea</taxon>
        <taxon>Veneridae</taxon>
        <taxon>Meretrix</taxon>
    </lineage>
</organism>
<dbReference type="InterPro" id="IPR018378">
    <property type="entry name" value="C-type_lectin_CS"/>
</dbReference>
<keyword evidence="4" id="KW-0430">Lectin</keyword>
<accession>A0A173DQG5</accession>
<evidence type="ECO:0000256" key="1">
    <source>
        <dbReference type="ARBA" id="ARBA00023157"/>
    </source>
</evidence>
<evidence type="ECO:0000259" key="3">
    <source>
        <dbReference type="PROSITE" id="PS50041"/>
    </source>
</evidence>
<evidence type="ECO:0000256" key="2">
    <source>
        <dbReference type="SAM" id="SignalP"/>
    </source>
</evidence>
<dbReference type="PANTHER" id="PTHR22801:SF63">
    <property type="entry name" value="C-TYPE LECTIN DOMAIN-CONTAINING PROTEIN"/>
    <property type="match status" value="1"/>
</dbReference>
<dbReference type="SUPFAM" id="SSF56436">
    <property type="entry name" value="C-type lectin-like"/>
    <property type="match status" value="1"/>
</dbReference>
<dbReference type="PANTHER" id="PTHR22801">
    <property type="entry name" value="LITHOSTATHINE"/>
    <property type="match status" value="1"/>
</dbReference>
<feature type="domain" description="C-type lectin" evidence="3">
    <location>
        <begin position="27"/>
        <end position="146"/>
    </location>
</feature>
<feature type="signal peptide" evidence="2">
    <location>
        <begin position="1"/>
        <end position="18"/>
    </location>
</feature>
<dbReference type="SMART" id="SM00034">
    <property type="entry name" value="CLECT"/>
    <property type="match status" value="1"/>
</dbReference>
<reference evidence="4" key="1">
    <citation type="submission" date="2015-12" db="EMBL/GenBank/DDBJ databases">
        <title>Two C-type lectin genes in clam Meretrix meretrix.</title>
        <authorList>
            <person name="Wang M.Q."/>
        </authorList>
    </citation>
    <scope>NUCLEOTIDE SEQUENCE</scope>
</reference>
<dbReference type="GO" id="GO:0030246">
    <property type="term" value="F:carbohydrate binding"/>
    <property type="evidence" value="ECO:0007669"/>
    <property type="project" value="UniProtKB-KW"/>
</dbReference>
<proteinExistence type="evidence at transcript level"/>
<feature type="chain" id="PRO_5008006180" evidence="2">
    <location>
        <begin position="19"/>
        <end position="156"/>
    </location>
</feature>
<dbReference type="Gene3D" id="3.10.100.10">
    <property type="entry name" value="Mannose-Binding Protein A, subunit A"/>
    <property type="match status" value="1"/>
</dbReference>
<dbReference type="PROSITE" id="PS50041">
    <property type="entry name" value="C_TYPE_LECTIN_2"/>
    <property type="match status" value="1"/>
</dbReference>
<dbReference type="InterPro" id="IPR050801">
    <property type="entry name" value="Ca-Dep_Lectins_ImmuneDev"/>
</dbReference>
<dbReference type="EMBL" id="KU301774">
    <property type="protein sequence ID" value="ANG56319.1"/>
    <property type="molecule type" value="mRNA"/>
</dbReference>
<sequence length="156" mass="17552">MKIFAFLWLLGTIGSIACVCPNGWLRHESSCYHFSHDTEDWPGAVVMCEKMGGNLLEIDGPLEGQYITSQVKLFNKAYWIGLSDVMEEGTWMWMGSNNPLEPGSYSNWLPGQPSNSQNNENCADVWPTTGQWNDGQCHVPHNYICEKFDGQTEIIG</sequence>
<dbReference type="InterPro" id="IPR001304">
    <property type="entry name" value="C-type_lectin-like"/>
</dbReference>
<protein>
    <submittedName>
        <fullName evidence="4">C-type lectin</fullName>
    </submittedName>
</protein>
<dbReference type="SMR" id="A0A173DQG5"/>
<dbReference type="Pfam" id="PF00059">
    <property type="entry name" value="Lectin_C"/>
    <property type="match status" value="1"/>
</dbReference>
<keyword evidence="2" id="KW-0732">Signal</keyword>
<name>A0A173DQG5_MERMT</name>
<dbReference type="InterPro" id="IPR016186">
    <property type="entry name" value="C-type_lectin-like/link_sf"/>
</dbReference>
<dbReference type="InterPro" id="IPR016187">
    <property type="entry name" value="CTDL_fold"/>
</dbReference>
<evidence type="ECO:0000313" key="4">
    <source>
        <dbReference type="EMBL" id="ANG56319.1"/>
    </source>
</evidence>
<dbReference type="PROSITE" id="PS51257">
    <property type="entry name" value="PROKAR_LIPOPROTEIN"/>
    <property type="match status" value="1"/>
</dbReference>